<protein>
    <submittedName>
        <fullName evidence="1">Uncharacterized protein</fullName>
    </submittedName>
</protein>
<dbReference type="Proteomes" id="UP001501468">
    <property type="component" value="Unassembled WGS sequence"/>
</dbReference>
<dbReference type="EMBL" id="BAABDC010000002">
    <property type="protein sequence ID" value="GAA3697762.1"/>
    <property type="molecule type" value="Genomic_DNA"/>
</dbReference>
<dbReference type="RefSeq" id="WP_344943206.1">
    <property type="nucleotide sequence ID" value="NZ_BAABDC010000002.1"/>
</dbReference>
<comment type="caution">
    <text evidence="1">The sequence shown here is derived from an EMBL/GenBank/DDBJ whole genome shotgun (WGS) entry which is preliminary data.</text>
</comment>
<proteinExistence type="predicted"/>
<keyword evidence="2" id="KW-1185">Reference proteome</keyword>
<evidence type="ECO:0000313" key="1">
    <source>
        <dbReference type="EMBL" id="GAA3697762.1"/>
    </source>
</evidence>
<reference evidence="2" key="1">
    <citation type="journal article" date="2019" name="Int. J. Syst. Evol. Microbiol.">
        <title>The Global Catalogue of Microorganisms (GCM) 10K type strain sequencing project: providing services to taxonomists for standard genome sequencing and annotation.</title>
        <authorList>
            <consortium name="The Broad Institute Genomics Platform"/>
            <consortium name="The Broad Institute Genome Sequencing Center for Infectious Disease"/>
            <person name="Wu L."/>
            <person name="Ma J."/>
        </authorList>
    </citation>
    <scope>NUCLEOTIDE SEQUENCE [LARGE SCALE GENOMIC DNA]</scope>
    <source>
        <strain evidence="2">JCM 17125</strain>
    </source>
</reference>
<accession>A0ABP7D0H6</accession>
<organism evidence="1 2">
    <name type="scientific">Terrabacter ginsenosidimutans</name>
    <dbReference type="NCBI Taxonomy" id="490575"/>
    <lineage>
        <taxon>Bacteria</taxon>
        <taxon>Bacillati</taxon>
        <taxon>Actinomycetota</taxon>
        <taxon>Actinomycetes</taxon>
        <taxon>Micrococcales</taxon>
        <taxon>Intrasporangiaceae</taxon>
        <taxon>Terrabacter</taxon>
    </lineage>
</organism>
<sequence length="201" mass="20606">MLTRVVTAPSTEPGSGTLAALRDVRTRRVVGSVFVWEIRGVDAETVIGVTWSREKVTPLAGTSLGEGAALRLGRAGGVTATVVTLSPRTSVMLWRDPSGRTFGVPGGPVETDPGDLQVAVAPRTGTGPGRENDLAVGWVSSGLVELTSTDPADAFTVTYGKPEGGRTPFVARATNPSVRGTVTVTGGGETQTLAGWGPPTP</sequence>
<evidence type="ECO:0000313" key="2">
    <source>
        <dbReference type="Proteomes" id="UP001501468"/>
    </source>
</evidence>
<gene>
    <name evidence="1" type="ORF">GCM10022399_12660</name>
</gene>
<name>A0ABP7D0H6_9MICO</name>